<evidence type="ECO:0000313" key="2">
    <source>
        <dbReference type="Proteomes" id="UP001259832"/>
    </source>
</evidence>
<keyword evidence="2" id="KW-1185">Reference proteome</keyword>
<reference evidence="1" key="1">
    <citation type="submission" date="2023-08" db="EMBL/GenBank/DDBJ databases">
        <title>Reference Genome Resource for the Citrus Pathogen Phytophthora citrophthora.</title>
        <authorList>
            <person name="Moller H."/>
            <person name="Coetzee B."/>
            <person name="Rose L.J."/>
            <person name="Van Niekerk J.M."/>
        </authorList>
    </citation>
    <scope>NUCLEOTIDE SEQUENCE</scope>
    <source>
        <strain evidence="1">STE-U-9442</strain>
    </source>
</reference>
<dbReference type="PANTHER" id="PTHR46586:SF3">
    <property type="entry name" value="ANKYRIN REPEAT-CONTAINING PROTEIN"/>
    <property type="match status" value="1"/>
</dbReference>
<dbReference type="Proteomes" id="UP001259832">
    <property type="component" value="Unassembled WGS sequence"/>
</dbReference>
<dbReference type="Pfam" id="PF13637">
    <property type="entry name" value="Ank_4"/>
    <property type="match status" value="1"/>
</dbReference>
<evidence type="ECO:0000313" key="1">
    <source>
        <dbReference type="EMBL" id="KAK1930104.1"/>
    </source>
</evidence>
<organism evidence="1 2">
    <name type="scientific">Phytophthora citrophthora</name>
    <dbReference type="NCBI Taxonomy" id="4793"/>
    <lineage>
        <taxon>Eukaryota</taxon>
        <taxon>Sar</taxon>
        <taxon>Stramenopiles</taxon>
        <taxon>Oomycota</taxon>
        <taxon>Peronosporomycetes</taxon>
        <taxon>Peronosporales</taxon>
        <taxon>Peronosporaceae</taxon>
        <taxon>Phytophthora</taxon>
    </lineage>
</organism>
<accession>A0AAD9G136</accession>
<dbReference type="InterPro" id="IPR002110">
    <property type="entry name" value="Ankyrin_rpt"/>
</dbReference>
<dbReference type="PANTHER" id="PTHR46586">
    <property type="entry name" value="ANKYRIN REPEAT-CONTAINING PROTEIN"/>
    <property type="match status" value="1"/>
</dbReference>
<sequence>MASAASNGHLEVVQYLYTAALTLAGRKRKRGESFCYPCKLDMDDVVTKAAEKGHRNVVQWVCTHSTVNSTKDAMVSAAGNGHFPVIQWLHENRPRENFRSEMLDAAARSGDLSLLKWLIRHGLGEGYSTLAVNNAARGGRVHVLRWLLDNESLDQNNECSVPMEAMSLALIGGHFHALLFVYYEFKTGAINP</sequence>
<dbReference type="AlphaFoldDB" id="A0AAD9G136"/>
<dbReference type="SUPFAM" id="SSF48403">
    <property type="entry name" value="Ankyrin repeat"/>
    <property type="match status" value="1"/>
</dbReference>
<dbReference type="EMBL" id="JASMQC010000041">
    <property type="protein sequence ID" value="KAK1930104.1"/>
    <property type="molecule type" value="Genomic_DNA"/>
</dbReference>
<gene>
    <name evidence="1" type="ORF">P3T76_014338</name>
</gene>
<dbReference type="InterPro" id="IPR052050">
    <property type="entry name" value="SecEffector_AnkRepeat"/>
</dbReference>
<proteinExistence type="predicted"/>
<dbReference type="InterPro" id="IPR036770">
    <property type="entry name" value="Ankyrin_rpt-contain_sf"/>
</dbReference>
<name>A0AAD9G136_9STRA</name>
<comment type="caution">
    <text evidence="1">The sequence shown here is derived from an EMBL/GenBank/DDBJ whole genome shotgun (WGS) entry which is preliminary data.</text>
</comment>
<protein>
    <submittedName>
        <fullName evidence="1">Ankyrin repeat protein</fullName>
    </submittedName>
</protein>
<dbReference type="Gene3D" id="1.25.40.20">
    <property type="entry name" value="Ankyrin repeat-containing domain"/>
    <property type="match status" value="1"/>
</dbReference>